<dbReference type="OrthoDB" id="9964516at2"/>
<dbReference type="Proteomes" id="UP000308054">
    <property type="component" value="Unassembled WGS sequence"/>
</dbReference>
<reference evidence="1 2" key="1">
    <citation type="journal article" date="2017" name="Int. J. Syst. Evol. Microbiol.">
        <title>Marinicauda algicola sp. nov., isolated from a marine red alga Rhodosorus marinus.</title>
        <authorList>
            <person name="Jeong S.E."/>
            <person name="Jeon S.H."/>
            <person name="Chun B.H."/>
            <person name="Kim D.W."/>
            <person name="Jeon C.O."/>
        </authorList>
    </citation>
    <scope>NUCLEOTIDE SEQUENCE [LARGE SCALE GENOMIC DNA]</scope>
    <source>
        <strain evidence="1 2">JCM 31718</strain>
    </source>
</reference>
<comment type="caution">
    <text evidence="1">The sequence shown here is derived from an EMBL/GenBank/DDBJ whole genome shotgun (WGS) entry which is preliminary data.</text>
</comment>
<sequence length="146" mass="16576">MAFSDWTLIAPNCLKLRLGPLDQVRDQINAFLLLPSLARENALAAALVDIRDCEPHPIQRAPEVAVFHIAHELRDSSLHFLAIADEGYRKAWWRYMIPSLQALGMRAKLFGSVRRAERWVCHRGLIVREPVRHFVELPEAASEGSS</sequence>
<protein>
    <recommendedName>
        <fullName evidence="3">STAS/SEC14 domain-containing protein</fullName>
    </recommendedName>
</protein>
<keyword evidence="2" id="KW-1185">Reference proteome</keyword>
<evidence type="ECO:0000313" key="2">
    <source>
        <dbReference type="Proteomes" id="UP000308054"/>
    </source>
</evidence>
<dbReference type="AlphaFoldDB" id="A0A4S2H4B1"/>
<dbReference type="EMBL" id="SRXW01000001">
    <property type="protein sequence ID" value="TGY90444.1"/>
    <property type="molecule type" value="Genomic_DNA"/>
</dbReference>
<organism evidence="1 2">
    <name type="scientific">Marinicauda algicola</name>
    <dbReference type="NCBI Taxonomy" id="2029849"/>
    <lineage>
        <taxon>Bacteria</taxon>
        <taxon>Pseudomonadati</taxon>
        <taxon>Pseudomonadota</taxon>
        <taxon>Alphaproteobacteria</taxon>
        <taxon>Maricaulales</taxon>
        <taxon>Maricaulaceae</taxon>
        <taxon>Marinicauda</taxon>
    </lineage>
</organism>
<name>A0A4S2H4B1_9PROT</name>
<dbReference type="RefSeq" id="WP_135994943.1">
    <property type="nucleotide sequence ID" value="NZ_CP071057.1"/>
</dbReference>
<evidence type="ECO:0008006" key="3">
    <source>
        <dbReference type="Google" id="ProtNLM"/>
    </source>
</evidence>
<evidence type="ECO:0000313" key="1">
    <source>
        <dbReference type="EMBL" id="TGY90444.1"/>
    </source>
</evidence>
<gene>
    <name evidence="1" type="ORF">E5163_04815</name>
</gene>
<proteinExistence type="predicted"/>
<accession>A0A4S2H4B1</accession>